<name>A0A914VUS8_9BILA</name>
<reference evidence="2" key="1">
    <citation type="submission" date="2022-11" db="UniProtKB">
        <authorList>
            <consortium name="WormBaseParasite"/>
        </authorList>
    </citation>
    <scope>IDENTIFICATION</scope>
</reference>
<evidence type="ECO:0000313" key="1">
    <source>
        <dbReference type="Proteomes" id="UP000887566"/>
    </source>
</evidence>
<dbReference type="Proteomes" id="UP000887566">
    <property type="component" value="Unplaced"/>
</dbReference>
<keyword evidence="1" id="KW-1185">Reference proteome</keyword>
<sequence>MFEGTADEANWPALNAPSSQAAAAAAAAASLGVLLTPFADPLALRRPGPSAPLKESLDGFRISSSLSPSALYSPHRRYSAQ</sequence>
<evidence type="ECO:0000313" key="2">
    <source>
        <dbReference type="WBParaSite" id="PSAMB.scaffold25size111298.g863.t1"/>
    </source>
</evidence>
<dbReference type="WBParaSite" id="PSAMB.scaffold25size111298.g863.t1">
    <property type="protein sequence ID" value="PSAMB.scaffold25size111298.g863.t1"/>
    <property type="gene ID" value="PSAMB.scaffold25size111298.g863"/>
</dbReference>
<proteinExistence type="predicted"/>
<protein>
    <submittedName>
        <fullName evidence="2">Uncharacterized protein</fullName>
    </submittedName>
</protein>
<accession>A0A914VUS8</accession>
<organism evidence="1 2">
    <name type="scientific">Plectus sambesii</name>
    <dbReference type="NCBI Taxonomy" id="2011161"/>
    <lineage>
        <taxon>Eukaryota</taxon>
        <taxon>Metazoa</taxon>
        <taxon>Ecdysozoa</taxon>
        <taxon>Nematoda</taxon>
        <taxon>Chromadorea</taxon>
        <taxon>Plectida</taxon>
        <taxon>Plectina</taxon>
        <taxon>Plectoidea</taxon>
        <taxon>Plectidae</taxon>
        <taxon>Plectus</taxon>
    </lineage>
</organism>
<dbReference type="AlphaFoldDB" id="A0A914VUS8"/>